<evidence type="ECO:0000256" key="1">
    <source>
        <dbReference type="SAM" id="MobiDB-lite"/>
    </source>
</evidence>
<evidence type="ECO:0000313" key="3">
    <source>
        <dbReference type="EMBL" id="KAF2668604.1"/>
    </source>
</evidence>
<dbReference type="GO" id="GO:0016872">
    <property type="term" value="F:intramolecular lyase activity"/>
    <property type="evidence" value="ECO:0007669"/>
    <property type="project" value="InterPro"/>
</dbReference>
<gene>
    <name evidence="3" type="ORF">BT63DRAFT_414590</name>
</gene>
<protein>
    <submittedName>
        <fullName evidence="3">Chalcone isomerase</fullName>
    </submittedName>
</protein>
<sequence length="326" mass="35370">MAGAYAITTFMDPPQKNSEQQGGKDIMQEQSRAIRADSSREGEDKFQGKPVVVAAGGAKLLAHDEKTGEDLEVVPTGTSTIPHFPKTMNLPIPGAVNEEETEYTLVGLGVRTVSFLSIEVYVVGLYIQTSSLSALQAKFIKHINPLASSLIPGEKEKLRSTLLDPEESYRLWDEILKDTSGDVNSAFRIVPTKNTDFQHLRDGWVRGIKARTQAAGSKGNLEFTDEGFGSSMGEFNALFGRKGKAPKGSVLVLTRDGSGRLGVIYQDKSGATENFGTLEDERIARLIWLGYVGGKNVSSEDARKKIIDGVIHLVERPLGTAATQIT</sequence>
<keyword evidence="3" id="KW-0413">Isomerase</keyword>
<evidence type="ECO:0000313" key="4">
    <source>
        <dbReference type="Proteomes" id="UP000799302"/>
    </source>
</evidence>
<dbReference type="AlphaFoldDB" id="A0A6A6UCE7"/>
<keyword evidence="4" id="KW-1185">Reference proteome</keyword>
<dbReference type="SUPFAM" id="SSF54626">
    <property type="entry name" value="Chalcone isomerase"/>
    <property type="match status" value="1"/>
</dbReference>
<dbReference type="EMBL" id="MU004236">
    <property type="protein sequence ID" value="KAF2668604.1"/>
    <property type="molecule type" value="Genomic_DNA"/>
</dbReference>
<feature type="region of interest" description="Disordered" evidence="1">
    <location>
        <begin position="1"/>
        <end position="46"/>
    </location>
</feature>
<dbReference type="InterPro" id="IPR016087">
    <property type="entry name" value="Chalcone_isomerase"/>
</dbReference>
<feature type="compositionally biased region" description="Basic and acidic residues" evidence="1">
    <location>
        <begin position="32"/>
        <end position="46"/>
    </location>
</feature>
<name>A0A6A6UCE7_9PEZI</name>
<dbReference type="OrthoDB" id="18193at2759"/>
<accession>A0A6A6UCE7</accession>
<dbReference type="PANTHER" id="PTHR47284:SF3">
    <property type="entry name" value="FATTY-ACID-BINDING PROTEIN 2"/>
    <property type="match status" value="1"/>
</dbReference>
<dbReference type="PANTHER" id="PTHR47284">
    <property type="entry name" value="FATTY-ACID-BINDING PROTEIN 2"/>
    <property type="match status" value="1"/>
</dbReference>
<evidence type="ECO:0000259" key="2">
    <source>
        <dbReference type="Pfam" id="PF16035"/>
    </source>
</evidence>
<dbReference type="InterPro" id="IPR036298">
    <property type="entry name" value="Chalcone_isomerase_sf"/>
</dbReference>
<proteinExistence type="predicted"/>
<dbReference type="Gene3D" id="3.50.70.10">
    <property type="match status" value="1"/>
</dbReference>
<feature type="domain" description="Chalcone isomerase" evidence="2">
    <location>
        <begin position="101"/>
        <end position="307"/>
    </location>
</feature>
<dbReference type="Pfam" id="PF16035">
    <property type="entry name" value="Chalcone_2"/>
    <property type="match status" value="1"/>
</dbReference>
<dbReference type="InterPro" id="IPR016088">
    <property type="entry name" value="Chalcone_isomerase_3-sand"/>
</dbReference>
<reference evidence="3" key="1">
    <citation type="journal article" date="2020" name="Stud. Mycol.">
        <title>101 Dothideomycetes genomes: a test case for predicting lifestyles and emergence of pathogens.</title>
        <authorList>
            <person name="Haridas S."/>
            <person name="Albert R."/>
            <person name="Binder M."/>
            <person name="Bloem J."/>
            <person name="Labutti K."/>
            <person name="Salamov A."/>
            <person name="Andreopoulos B."/>
            <person name="Baker S."/>
            <person name="Barry K."/>
            <person name="Bills G."/>
            <person name="Bluhm B."/>
            <person name="Cannon C."/>
            <person name="Castanera R."/>
            <person name="Culley D."/>
            <person name="Daum C."/>
            <person name="Ezra D."/>
            <person name="Gonzalez J."/>
            <person name="Henrissat B."/>
            <person name="Kuo A."/>
            <person name="Liang C."/>
            <person name="Lipzen A."/>
            <person name="Lutzoni F."/>
            <person name="Magnuson J."/>
            <person name="Mondo S."/>
            <person name="Nolan M."/>
            <person name="Ohm R."/>
            <person name="Pangilinan J."/>
            <person name="Park H.-J."/>
            <person name="Ramirez L."/>
            <person name="Alfaro M."/>
            <person name="Sun H."/>
            <person name="Tritt A."/>
            <person name="Yoshinaga Y."/>
            <person name="Zwiers L.-H."/>
            <person name="Turgeon B."/>
            <person name="Goodwin S."/>
            <person name="Spatafora J."/>
            <person name="Crous P."/>
            <person name="Grigoriev I."/>
        </authorList>
    </citation>
    <scope>NUCLEOTIDE SEQUENCE</scope>
    <source>
        <strain evidence="3">CBS 115976</strain>
    </source>
</reference>
<organism evidence="3 4">
    <name type="scientific">Microthyrium microscopicum</name>
    <dbReference type="NCBI Taxonomy" id="703497"/>
    <lineage>
        <taxon>Eukaryota</taxon>
        <taxon>Fungi</taxon>
        <taxon>Dikarya</taxon>
        <taxon>Ascomycota</taxon>
        <taxon>Pezizomycotina</taxon>
        <taxon>Dothideomycetes</taxon>
        <taxon>Dothideomycetes incertae sedis</taxon>
        <taxon>Microthyriales</taxon>
        <taxon>Microthyriaceae</taxon>
        <taxon>Microthyrium</taxon>
    </lineage>
</organism>
<dbReference type="Proteomes" id="UP000799302">
    <property type="component" value="Unassembled WGS sequence"/>
</dbReference>